<keyword evidence="2" id="KW-1185">Reference proteome</keyword>
<dbReference type="Proteomes" id="UP001489902">
    <property type="component" value="Chromosome 7"/>
</dbReference>
<dbReference type="PANTHER" id="PTHR42057">
    <property type="entry name" value="F-BOX DOMAIN PROTEIN (AFU_ORTHOLOGUE AFUA_4G00200)"/>
    <property type="match status" value="1"/>
</dbReference>
<protein>
    <recommendedName>
        <fullName evidence="3">F-box domain-containing protein</fullName>
    </recommendedName>
</protein>
<evidence type="ECO:0008006" key="3">
    <source>
        <dbReference type="Google" id="ProtNLM"/>
    </source>
</evidence>
<name>A0ABZ2XCC1_9HYPO</name>
<proteinExistence type="predicted"/>
<dbReference type="EMBL" id="CP151266">
    <property type="protein sequence ID" value="WZH50055.1"/>
    <property type="molecule type" value="Genomic_DNA"/>
</dbReference>
<sequence length="578" mass="66656">MDDVFVKDRLPDRPAARGEIEPGLACPAMVDPKTMEDSGIQDNSTGALLLPPELWDDICSLLAKPSLLSLKLVCSRLNTIALPWAYRQIRLEGFGNSAERFVEIAKSPRFRNLVRELTIDTSVDLDFSYNCNDSYPYPTEFLTALVYMHCFSSLSVVHLRFNQYCGEDDRVGLVIEETYGFRYRVLDTVFHCIAGMWTVEKHMEIEEKVEDELHNYERTYPEDEFTGSLSQVMPLNELTISNLADYYDPDLASSAAFKKVMSMPSLTNLKLFITTEKNEDTDDSTAYYEEKYAFFDFLPDTWLSQSISDNLTVLSLYACDYWGWFPKMEFRNMKFPQLKVLALGHYVFSHEWQIDWISSIGRGDGGEGLRELYLDDCPILYQAFQASPLDDSDPGYPALETVLDHENGELHSYTMRWSHVLSRWSTTMRGLREFRMGHGHWTADEAPEDTLESHLVDFGEDEERQSVLRYRLSNNTHRSFDCPEPIDRDYGDEDPSKICATSKYLRGTGINGRGGYKLQYIEYDIHTHPSPWYEKFWSYRLDDEGFEPEQGTWATDIAALEAFTAKIKIRAANREESI</sequence>
<evidence type="ECO:0000313" key="1">
    <source>
        <dbReference type="EMBL" id="WZH50055.1"/>
    </source>
</evidence>
<organism evidence="1 2">
    <name type="scientific">Fusarium acuminatum</name>
    <dbReference type="NCBI Taxonomy" id="5515"/>
    <lineage>
        <taxon>Eukaryota</taxon>
        <taxon>Fungi</taxon>
        <taxon>Dikarya</taxon>
        <taxon>Ascomycota</taxon>
        <taxon>Pezizomycotina</taxon>
        <taxon>Sordariomycetes</taxon>
        <taxon>Hypocreomycetidae</taxon>
        <taxon>Hypocreales</taxon>
        <taxon>Nectriaceae</taxon>
        <taxon>Fusarium</taxon>
        <taxon>Fusarium tricinctum species complex</taxon>
    </lineage>
</organism>
<dbReference type="PANTHER" id="PTHR42057:SF2">
    <property type="entry name" value="F-BOX DOMAIN PROTEIN (AFU_ORTHOLOGUE AFUA_4G00200)-RELATED"/>
    <property type="match status" value="1"/>
</dbReference>
<evidence type="ECO:0000313" key="2">
    <source>
        <dbReference type="Proteomes" id="UP001489902"/>
    </source>
</evidence>
<accession>A0ABZ2XCC1</accession>
<reference evidence="1 2" key="1">
    <citation type="submission" date="2024-04" db="EMBL/GenBank/DDBJ databases">
        <title>Complete genome sequence of Fusarium acuminatum.</title>
        <authorList>
            <person name="Lan B."/>
        </authorList>
    </citation>
    <scope>NUCLEOTIDE SEQUENCE [LARGE SCALE GENOMIC DNA]</scope>
    <source>
        <strain evidence="1">1A</strain>
    </source>
</reference>
<gene>
    <name evidence="1" type="ORF">QYS62_011290</name>
</gene>